<evidence type="ECO:0000313" key="1">
    <source>
        <dbReference type="Proteomes" id="UP000790787"/>
    </source>
</evidence>
<keyword evidence="1" id="KW-1185">Reference proteome</keyword>
<sequence length="158" mass="17923">MQQYLNKVQALLARFREWSIIHIPREENVEADALANLGSSTKMKGSDSGTVVQLLHSVLGVDVYCEVNATNLVWDWRNEFIEYLRHGKLPKDSKAFRELRTKAARYCLVDGQLYRSSFQGLWARCLGASEVDYVMREFHKGVCGNHSGRDSLVALDGT</sequence>
<gene>
    <name evidence="2" type="primary">LOC142173434</name>
</gene>
<organism evidence="1 2">
    <name type="scientific">Nicotiana tabacum</name>
    <name type="common">Common tobacco</name>
    <dbReference type="NCBI Taxonomy" id="4097"/>
    <lineage>
        <taxon>Eukaryota</taxon>
        <taxon>Viridiplantae</taxon>
        <taxon>Streptophyta</taxon>
        <taxon>Embryophyta</taxon>
        <taxon>Tracheophyta</taxon>
        <taxon>Spermatophyta</taxon>
        <taxon>Magnoliopsida</taxon>
        <taxon>eudicotyledons</taxon>
        <taxon>Gunneridae</taxon>
        <taxon>Pentapetalae</taxon>
        <taxon>asterids</taxon>
        <taxon>lamiids</taxon>
        <taxon>Solanales</taxon>
        <taxon>Solanaceae</taxon>
        <taxon>Nicotianoideae</taxon>
        <taxon>Nicotianeae</taxon>
        <taxon>Nicotiana</taxon>
    </lineage>
</organism>
<reference evidence="2" key="2">
    <citation type="submission" date="2025-08" db="UniProtKB">
        <authorList>
            <consortium name="RefSeq"/>
        </authorList>
    </citation>
    <scope>IDENTIFICATION</scope>
    <source>
        <tissue evidence="2">Leaf</tissue>
    </source>
</reference>
<dbReference type="RefSeq" id="XP_075095125.1">
    <property type="nucleotide sequence ID" value="XM_075239024.1"/>
</dbReference>
<dbReference type="Proteomes" id="UP000790787">
    <property type="component" value="Chromosome 19"/>
</dbReference>
<name>A0AC58TD28_TOBAC</name>
<evidence type="ECO:0000313" key="2">
    <source>
        <dbReference type="RefSeq" id="XP_075095125.1"/>
    </source>
</evidence>
<reference evidence="1" key="1">
    <citation type="journal article" date="2014" name="Nat. Commun.">
        <title>The tobacco genome sequence and its comparison with those of tomato and potato.</title>
        <authorList>
            <person name="Sierro N."/>
            <person name="Battey J.N."/>
            <person name="Ouadi S."/>
            <person name="Bakaher N."/>
            <person name="Bovet L."/>
            <person name="Willig A."/>
            <person name="Goepfert S."/>
            <person name="Peitsch M.C."/>
            <person name="Ivanov N.V."/>
        </authorList>
    </citation>
    <scope>NUCLEOTIDE SEQUENCE [LARGE SCALE GENOMIC DNA]</scope>
</reference>
<accession>A0AC58TD28</accession>
<proteinExistence type="predicted"/>
<protein>
    <submittedName>
        <fullName evidence="2">Uncharacterized protein LOC142173434</fullName>
    </submittedName>
</protein>